<name>W4KG58_HETIT</name>
<proteinExistence type="predicted"/>
<dbReference type="HOGENOM" id="CLU_943526_0_0_1"/>
<organism evidence="1 2">
    <name type="scientific">Heterobasidion irregulare (strain TC 32-1)</name>
    <dbReference type="NCBI Taxonomy" id="747525"/>
    <lineage>
        <taxon>Eukaryota</taxon>
        <taxon>Fungi</taxon>
        <taxon>Dikarya</taxon>
        <taxon>Basidiomycota</taxon>
        <taxon>Agaricomycotina</taxon>
        <taxon>Agaricomycetes</taxon>
        <taxon>Russulales</taxon>
        <taxon>Bondarzewiaceae</taxon>
        <taxon>Heterobasidion</taxon>
        <taxon>Heterobasidion annosum species complex</taxon>
    </lineage>
</organism>
<gene>
    <name evidence="1" type="ORF">HETIRDRAFT_313548</name>
</gene>
<dbReference type="GeneID" id="20670043"/>
<protein>
    <submittedName>
        <fullName evidence="1">Uncharacterized protein</fullName>
    </submittedName>
</protein>
<dbReference type="EMBL" id="KI925456">
    <property type="protein sequence ID" value="ETW84812.1"/>
    <property type="molecule type" value="Genomic_DNA"/>
</dbReference>
<reference evidence="1 2" key="1">
    <citation type="journal article" date="2012" name="New Phytol.">
        <title>Insight into trade-off between wood decay and parasitism from the genome of a fungal forest pathogen.</title>
        <authorList>
            <person name="Olson A."/>
            <person name="Aerts A."/>
            <person name="Asiegbu F."/>
            <person name="Belbahri L."/>
            <person name="Bouzid O."/>
            <person name="Broberg A."/>
            <person name="Canback B."/>
            <person name="Coutinho P.M."/>
            <person name="Cullen D."/>
            <person name="Dalman K."/>
            <person name="Deflorio G."/>
            <person name="van Diepen L.T."/>
            <person name="Dunand C."/>
            <person name="Duplessis S."/>
            <person name="Durling M."/>
            <person name="Gonthier P."/>
            <person name="Grimwood J."/>
            <person name="Fossdal C.G."/>
            <person name="Hansson D."/>
            <person name="Henrissat B."/>
            <person name="Hietala A."/>
            <person name="Himmelstrand K."/>
            <person name="Hoffmeister D."/>
            <person name="Hogberg N."/>
            <person name="James T.Y."/>
            <person name="Karlsson M."/>
            <person name="Kohler A."/>
            <person name="Kues U."/>
            <person name="Lee Y.H."/>
            <person name="Lin Y.C."/>
            <person name="Lind M."/>
            <person name="Lindquist E."/>
            <person name="Lombard V."/>
            <person name="Lucas S."/>
            <person name="Lunden K."/>
            <person name="Morin E."/>
            <person name="Murat C."/>
            <person name="Park J."/>
            <person name="Raffaello T."/>
            <person name="Rouze P."/>
            <person name="Salamov A."/>
            <person name="Schmutz J."/>
            <person name="Solheim H."/>
            <person name="Stahlberg J."/>
            <person name="Velez H."/>
            <person name="de Vries R.P."/>
            <person name="Wiebenga A."/>
            <person name="Woodward S."/>
            <person name="Yakovlev I."/>
            <person name="Garbelotto M."/>
            <person name="Martin F."/>
            <person name="Grigoriev I.V."/>
            <person name="Stenlid J."/>
        </authorList>
    </citation>
    <scope>NUCLEOTIDE SEQUENCE [LARGE SCALE GENOMIC DNA]</scope>
    <source>
        <strain evidence="1 2">TC 32-1</strain>
    </source>
</reference>
<dbReference type="KEGG" id="hir:HETIRDRAFT_313548"/>
<evidence type="ECO:0000313" key="1">
    <source>
        <dbReference type="EMBL" id="ETW84812.1"/>
    </source>
</evidence>
<dbReference type="AlphaFoldDB" id="W4KG58"/>
<sequence length="295" mass="33513">MDQYSIYRSYTSRSVRGSASGHQHSVKDGTTTISRCLTGGVNLSTIPSGVPLLGDKSTLLITRPSSSLKVEDDDEYSILLSAYSEGRADQSMLTACHTIDDLSALEAPRSVAAFLSIINPSHVKYLFLGREVYPDLDLVPIFQVLPSVDVYSFDYWDHRQCLLPLFQGVATQSLETIRILFPIYYKDDMKGLDDDEFIHNLEEKVIHRAENGQRLKAVYLDIIQVPGLEANHILRDRHKKILPRYGRVRDNVDTLEIQYRSSKWLGDAELHTQYDSTAWMHDWDFGALRFPCKAP</sequence>
<dbReference type="Proteomes" id="UP000030671">
    <property type="component" value="Unassembled WGS sequence"/>
</dbReference>
<accession>W4KG58</accession>
<dbReference type="InParanoid" id="W4KG58"/>
<evidence type="ECO:0000313" key="2">
    <source>
        <dbReference type="Proteomes" id="UP000030671"/>
    </source>
</evidence>
<keyword evidence="2" id="KW-1185">Reference proteome</keyword>
<dbReference type="RefSeq" id="XP_009544441.1">
    <property type="nucleotide sequence ID" value="XM_009546146.1"/>
</dbReference>